<dbReference type="dictyBase" id="DDB_G0286787"/>
<evidence type="ECO:0000313" key="1">
    <source>
        <dbReference type="EMBL" id="EAL64149.1"/>
    </source>
</evidence>
<keyword evidence="2" id="KW-1185">Reference proteome</keyword>
<dbReference type="KEGG" id="ddi:DDB_G0286787"/>
<dbReference type="VEuPathDB" id="AmoebaDB:DDB_G0286787"/>
<organism evidence="1 2">
    <name type="scientific">Dictyostelium discoideum</name>
    <name type="common">Social amoeba</name>
    <dbReference type="NCBI Taxonomy" id="44689"/>
    <lineage>
        <taxon>Eukaryota</taxon>
        <taxon>Amoebozoa</taxon>
        <taxon>Evosea</taxon>
        <taxon>Eumycetozoa</taxon>
        <taxon>Dictyostelia</taxon>
        <taxon>Dictyosteliales</taxon>
        <taxon>Dictyosteliaceae</taxon>
        <taxon>Dictyostelium</taxon>
    </lineage>
</organism>
<protein>
    <submittedName>
        <fullName evidence="1">Uncharacterized protein</fullName>
    </submittedName>
</protein>
<proteinExistence type="predicted"/>
<comment type="caution">
    <text evidence="1">The sequence shown here is derived from an EMBL/GenBank/DDBJ whole genome shotgun (WGS) entry which is preliminary data.</text>
</comment>
<dbReference type="AlphaFoldDB" id="Q54LL6"/>
<evidence type="ECO:0000313" key="2">
    <source>
        <dbReference type="Proteomes" id="UP000002195"/>
    </source>
</evidence>
<dbReference type="PaxDb" id="44689-DDB0218843"/>
<dbReference type="Proteomes" id="UP000002195">
    <property type="component" value="Unassembled WGS sequence"/>
</dbReference>
<sequence length="212" mass="24193">MSEISFFVYENNNFECKGNATFIKTITPCQKDGLYMKVGDINKGEIERLGYSPNIFISQDSHCDNYNPIIFYDLNKCIKYDDNSSVIINISNTTSPILLDGLCNYVIKLSKEVTTVESFSNNTCLEGNKKYYCSEEGDIIYFKSCNENCKACDNRNIKSFKSNSIILKEIRHFQFNSLSTSISSPPSLFFKKINKLNLLLLLLTIILLLIII</sequence>
<dbReference type="RefSeq" id="XP_637545.1">
    <property type="nucleotide sequence ID" value="XM_632453.1"/>
</dbReference>
<gene>
    <name evidence="1" type="ORF">DDB_G0286787</name>
</gene>
<reference evidence="1 2" key="1">
    <citation type="journal article" date="2005" name="Nature">
        <title>The genome of the social amoeba Dictyostelium discoideum.</title>
        <authorList>
            <consortium name="The Dictyostelium discoideum Sequencing Consortium"/>
            <person name="Eichinger L."/>
            <person name="Pachebat J.A."/>
            <person name="Glockner G."/>
            <person name="Rajandream M.A."/>
            <person name="Sucgang R."/>
            <person name="Berriman M."/>
            <person name="Song J."/>
            <person name="Olsen R."/>
            <person name="Szafranski K."/>
            <person name="Xu Q."/>
            <person name="Tunggal B."/>
            <person name="Kummerfeld S."/>
            <person name="Madera M."/>
            <person name="Konfortov B.A."/>
            <person name="Rivero F."/>
            <person name="Bankier A.T."/>
            <person name="Lehmann R."/>
            <person name="Hamlin N."/>
            <person name="Davies R."/>
            <person name="Gaudet P."/>
            <person name="Fey P."/>
            <person name="Pilcher K."/>
            <person name="Chen G."/>
            <person name="Saunders D."/>
            <person name="Sodergren E."/>
            <person name="Davis P."/>
            <person name="Kerhornou A."/>
            <person name="Nie X."/>
            <person name="Hall N."/>
            <person name="Anjard C."/>
            <person name="Hemphill L."/>
            <person name="Bason N."/>
            <person name="Farbrother P."/>
            <person name="Desany B."/>
            <person name="Just E."/>
            <person name="Morio T."/>
            <person name="Rost R."/>
            <person name="Churcher C."/>
            <person name="Cooper J."/>
            <person name="Haydock S."/>
            <person name="van Driessche N."/>
            <person name="Cronin A."/>
            <person name="Goodhead I."/>
            <person name="Muzny D."/>
            <person name="Mourier T."/>
            <person name="Pain A."/>
            <person name="Lu M."/>
            <person name="Harper D."/>
            <person name="Lindsay R."/>
            <person name="Hauser H."/>
            <person name="James K."/>
            <person name="Quiles M."/>
            <person name="Madan Babu M."/>
            <person name="Saito T."/>
            <person name="Buchrieser C."/>
            <person name="Wardroper A."/>
            <person name="Felder M."/>
            <person name="Thangavelu M."/>
            <person name="Johnson D."/>
            <person name="Knights A."/>
            <person name="Loulseged H."/>
            <person name="Mungall K."/>
            <person name="Oliver K."/>
            <person name="Price C."/>
            <person name="Quail M.A."/>
            <person name="Urushihara H."/>
            <person name="Hernandez J."/>
            <person name="Rabbinowitsch E."/>
            <person name="Steffen D."/>
            <person name="Sanders M."/>
            <person name="Ma J."/>
            <person name="Kohara Y."/>
            <person name="Sharp S."/>
            <person name="Simmonds M."/>
            <person name="Spiegler S."/>
            <person name="Tivey A."/>
            <person name="Sugano S."/>
            <person name="White B."/>
            <person name="Walker D."/>
            <person name="Woodward J."/>
            <person name="Winckler T."/>
            <person name="Tanaka Y."/>
            <person name="Shaulsky G."/>
            <person name="Schleicher M."/>
            <person name="Weinstock G."/>
            <person name="Rosenthal A."/>
            <person name="Cox E.C."/>
            <person name="Chisholm R.L."/>
            <person name="Gibbs R."/>
            <person name="Loomis W.F."/>
            <person name="Platzer M."/>
            <person name="Kay R.R."/>
            <person name="Williams J."/>
            <person name="Dear P.H."/>
            <person name="Noegel A.A."/>
            <person name="Barrell B."/>
            <person name="Kuspa A."/>
        </authorList>
    </citation>
    <scope>NUCLEOTIDE SEQUENCE [LARGE SCALE GENOMIC DNA]</scope>
    <source>
        <strain evidence="1 2">AX4</strain>
    </source>
</reference>
<dbReference type="EMBL" id="AAFI02000089">
    <property type="protein sequence ID" value="EAL64149.1"/>
    <property type="molecule type" value="Genomic_DNA"/>
</dbReference>
<dbReference type="InParanoid" id="Q54LL6"/>
<name>Q54LL6_DICDI</name>
<dbReference type="GeneID" id="8625684"/>
<accession>Q54LL6</accession>
<dbReference type="HOGENOM" id="CLU_1301687_0_0_1"/>